<dbReference type="PRINTS" id="PR01484">
    <property type="entry name" value="PRTACTNFAMLY"/>
</dbReference>
<dbReference type="RefSeq" id="WP_243377190.1">
    <property type="nucleotide sequence ID" value="NZ_JAKZJU020000001.1"/>
</dbReference>
<dbReference type="EMBL" id="JAKZJU020000001">
    <property type="protein sequence ID" value="MDL2059774.1"/>
    <property type="molecule type" value="Genomic_DNA"/>
</dbReference>
<dbReference type="Gene3D" id="2.40.128.130">
    <property type="entry name" value="Autotransporter beta-domain"/>
    <property type="match status" value="1"/>
</dbReference>
<dbReference type="InterPro" id="IPR003991">
    <property type="entry name" value="Pertactin_virulence_factor"/>
</dbReference>
<dbReference type="SUPFAM" id="SSF103515">
    <property type="entry name" value="Autotransporter"/>
    <property type="match status" value="1"/>
</dbReference>
<evidence type="ECO:0000256" key="2">
    <source>
        <dbReference type="SAM" id="SignalP"/>
    </source>
</evidence>
<reference evidence="4" key="1">
    <citation type="submission" date="2023-03" db="EMBL/GenBank/DDBJ databases">
        <title>Mesosutterella sp. nov. isolated from porcine feces.</title>
        <authorList>
            <person name="Yu S."/>
        </authorList>
    </citation>
    <scope>NUCLEOTIDE SEQUENCE</scope>
    <source>
        <strain evidence="4">AGMB02718</strain>
    </source>
</reference>
<dbReference type="InterPro" id="IPR036709">
    <property type="entry name" value="Autotransporte_beta_dom_sf"/>
</dbReference>
<protein>
    <submittedName>
        <fullName evidence="4">Autotransporter outer membrane beta-barrel domain-containing protein</fullName>
    </submittedName>
</protein>
<dbReference type="InterPro" id="IPR006315">
    <property type="entry name" value="OM_autotransptr_brl_dom"/>
</dbReference>
<gene>
    <name evidence="4" type="ORF">MUN46_007515</name>
</gene>
<dbReference type="PANTHER" id="PTHR35037">
    <property type="entry name" value="C-TERMINAL REGION OF AIDA-LIKE PROTEIN"/>
    <property type="match status" value="1"/>
</dbReference>
<dbReference type="Pfam" id="PF03797">
    <property type="entry name" value="Autotransporter"/>
    <property type="match status" value="1"/>
</dbReference>
<feature type="chain" id="PRO_5046823301" evidence="2">
    <location>
        <begin position="33"/>
        <end position="1546"/>
    </location>
</feature>
<dbReference type="InterPro" id="IPR005546">
    <property type="entry name" value="Autotransporte_beta"/>
</dbReference>
<evidence type="ECO:0000313" key="4">
    <source>
        <dbReference type="EMBL" id="MDL2059774.1"/>
    </source>
</evidence>
<dbReference type="InterPro" id="IPR011050">
    <property type="entry name" value="Pectin_lyase_fold/virulence"/>
</dbReference>
<keyword evidence="2" id="KW-0732">Signal</keyword>
<sequence length="1546" mass="156587">MKKNLSKLRLRTLPRAVLCAALSLSAVPPALGQDIYSTGDSADWASQIHEVTVTGEAIEIGEASAWNKGVFHIGTEDTRSVSINKLGLSESSADITGSSISIAQVTGSWASSITAKAGSGITLGSSSATSGQQLVAGGSSSAISLTSGGALDSFMSFSAQNGSAESPAQLTLSADGDITQTLGQSSGSDGFSAIQSGSIEATSENGSIRTNRGILAANSASVTLFARSGEVDLSSGSIAIVGGNPVQSSSVTVEARSLSLENGSVTVNASLGSYWSPVKPDKKTAFTFKGGSFSAQTVFGVGSTVTIDASDSVTLNEPAGYSKAVYGLDSDLSIGSDTAAVIINGSIATHSADGVTSTTQIKGASIGIDARAGSKALMIAVQGSGSKLEIGGKDTEVSLAGRIYGDSGTILIDGKTITAEHGAEGTWQAPEAVRVMQGGHVSIGHDTTETVSLSGQLLTSGSSWEGKASALEVSGQRITVSRTTPENSSFQDPTVASTLSDTVRLGNLSSEAETQSLSIEGEVKAYGGSIALYGDEITVNGAADRTLGAYSRLSLAAPSGHITAGDSRTSSITLNGSVIGSAGRIEVYGGSIRILADKSETALMAGGGSGSFSGDITVGDTDSTRSIQIEGEVVAASRPVTLRSGGTISISSDTDYAVETLSGSASIGTDETGSVTIDQAVIARGAALEIRGGDISLSTEKQPWAAAAGGAAVQLGSDATGSLQVKSGLLADGSTVSALGRSIQIKAASSGGTAGQSNGSTLTIGDESTESATVSGSLQTYGGSLEVQGAAITLSADGADQALLARGGAINAGTEGAGTSLSVTGHVLALGAPIRLGSAQRALTTVSGELEARGGAISVQGGTIALAASGEDYAAYTNGSAIDIGTDGAKQITIEGEARAENGALRIGSEKTGSAAVTGQAHALGSDITIEAAAVSLTASGSEPAGLAENGSALRAGVESAGLVSIAGTALARTGGLIEIGGEASGAQVTGSLEAETGGSVNAHFNTEGSLLSGSILSQGEGSKVTAEFHGGKLEGSVQALDSGTVNLDFRGSSALLEGSLEAHRNGTLQASFAEGAVFTGRAATTYSSTASNLSFTSGARWNVTGDSNVTTLTVDDNAAVSLRGAATTLTVDQAQRGSGALFALDLDPSNRNRRAPSAQSDYLYFNGSTEGVQRVDFDTANLRTLGEGDKLYFASTADSGLSFVSERNLTNLTREGALYDYSYALGSESSGQGRDWFLQMTGRRDNGSAGILEGYGVAGCLLGSEMDRLNKREGEAARSPEGESGLWVRTRYSRATVSGVRNKYGLLQIGADVERATQNGRATLGFAFDYTDDSLAFRRGSGHAYRYGVSFYDTWRTASGWYTDAVLRVGVISNKMKGASEDGQSLATRFHNSFGSASLEAGRRLELQGGFFLEPQAQFQVSVIDGASYTTRSGVKGDEDSVVSAAGRVGFRAGRSLGANRSGSLYLKADALHEFAGDRAVRATSADGLESIRRSSDGSATWYDAGLGANVNLGRRTFLWADAEGIFGGGYGSAWQVNAGVRWKF</sequence>
<dbReference type="PROSITE" id="PS51208">
    <property type="entry name" value="AUTOTRANSPORTER"/>
    <property type="match status" value="1"/>
</dbReference>
<dbReference type="SMART" id="SM00869">
    <property type="entry name" value="Autotransporter"/>
    <property type="match status" value="1"/>
</dbReference>
<dbReference type="InterPro" id="IPR051551">
    <property type="entry name" value="Autotransporter_adhesion"/>
</dbReference>
<feature type="signal peptide" evidence="2">
    <location>
        <begin position="1"/>
        <end position="32"/>
    </location>
</feature>
<name>A0ABT7IN17_9BURK</name>
<evidence type="ECO:0000313" key="5">
    <source>
        <dbReference type="Proteomes" id="UP001165481"/>
    </source>
</evidence>
<proteinExistence type="predicted"/>
<feature type="region of interest" description="Disordered" evidence="1">
    <location>
        <begin position="749"/>
        <end position="768"/>
    </location>
</feature>
<accession>A0ABT7IN17</accession>
<evidence type="ECO:0000256" key="1">
    <source>
        <dbReference type="SAM" id="MobiDB-lite"/>
    </source>
</evidence>
<comment type="caution">
    <text evidence="4">The sequence shown here is derived from an EMBL/GenBank/DDBJ whole genome shotgun (WGS) entry which is preliminary data.</text>
</comment>
<dbReference type="InterPro" id="IPR012332">
    <property type="entry name" value="Autotransporter_pectin_lyase_C"/>
</dbReference>
<dbReference type="SUPFAM" id="SSF51126">
    <property type="entry name" value="Pectin lyase-like"/>
    <property type="match status" value="1"/>
</dbReference>
<keyword evidence="5" id="KW-1185">Reference proteome</keyword>
<dbReference type="Gene3D" id="2.160.20.20">
    <property type="match status" value="1"/>
</dbReference>
<organism evidence="4 5">
    <name type="scientific">Mesosutterella faecium</name>
    <dbReference type="NCBI Taxonomy" id="2925194"/>
    <lineage>
        <taxon>Bacteria</taxon>
        <taxon>Pseudomonadati</taxon>
        <taxon>Pseudomonadota</taxon>
        <taxon>Betaproteobacteria</taxon>
        <taxon>Burkholderiales</taxon>
        <taxon>Sutterellaceae</taxon>
        <taxon>Mesosutterella</taxon>
    </lineage>
</organism>
<evidence type="ECO:0000259" key="3">
    <source>
        <dbReference type="PROSITE" id="PS51208"/>
    </source>
</evidence>
<dbReference type="PANTHER" id="PTHR35037:SF7">
    <property type="entry name" value="AUTOTRANSPORTER"/>
    <property type="match status" value="1"/>
</dbReference>
<feature type="domain" description="Autotransporter" evidence="3">
    <location>
        <begin position="1280"/>
        <end position="1546"/>
    </location>
</feature>
<dbReference type="Proteomes" id="UP001165481">
    <property type="component" value="Unassembled WGS sequence"/>
</dbReference>
<dbReference type="NCBIfam" id="TIGR01414">
    <property type="entry name" value="autotrans_barl"/>
    <property type="match status" value="1"/>
</dbReference>